<keyword evidence="2" id="KW-0040">ANK repeat</keyword>
<dbReference type="PANTHER" id="PTHR24198">
    <property type="entry name" value="ANKYRIN REPEAT AND PROTEIN KINASE DOMAIN-CONTAINING PROTEIN"/>
    <property type="match status" value="1"/>
</dbReference>
<evidence type="ECO:0000256" key="1">
    <source>
        <dbReference type="ARBA" id="ARBA00022737"/>
    </source>
</evidence>
<sequence length="221" mass="23292">MNIARYRLVLAYVFLSIGALTNVHASPADDFFGALGRNDAATVRQLLAAGFDANARNADGQPALLLAVRDRADAVARALLDAPKLDVDETNRAGETALMIACLLGDDALVRAMVEQGAAVDRPGWTPLSYAATNGHTAIARYLLQHGARVDAPAPNGTTPLMMAAYFGHLDTVRALLAAGANPALRNGPGYRAIDLALRRDHQAVADALGAAMNTRKPGQW</sequence>
<keyword evidence="1" id="KW-0677">Repeat</keyword>
<dbReference type="GO" id="GO:0005737">
    <property type="term" value="C:cytoplasm"/>
    <property type="evidence" value="ECO:0007669"/>
    <property type="project" value="TreeGrafter"/>
</dbReference>
<dbReference type="SUPFAM" id="SSF48403">
    <property type="entry name" value="Ankyrin repeat"/>
    <property type="match status" value="1"/>
</dbReference>
<reference evidence="3" key="1">
    <citation type="submission" date="2016-10" db="EMBL/GenBank/DDBJ databases">
        <title>Sequence of Gallionella enrichment culture.</title>
        <authorList>
            <person name="Poehlein A."/>
            <person name="Muehling M."/>
            <person name="Daniel R."/>
        </authorList>
    </citation>
    <scope>NUCLEOTIDE SEQUENCE</scope>
</reference>
<dbReference type="PANTHER" id="PTHR24198:SF165">
    <property type="entry name" value="ANKYRIN REPEAT-CONTAINING PROTEIN-RELATED"/>
    <property type="match status" value="1"/>
</dbReference>
<proteinExistence type="predicted"/>
<dbReference type="InterPro" id="IPR036770">
    <property type="entry name" value="Ankyrin_rpt-contain_sf"/>
</dbReference>
<dbReference type="SMART" id="SM00248">
    <property type="entry name" value="ANK"/>
    <property type="match status" value="4"/>
</dbReference>
<dbReference type="EMBL" id="MLJW01000861">
    <property type="protein sequence ID" value="OIQ81957.1"/>
    <property type="molecule type" value="Genomic_DNA"/>
</dbReference>
<dbReference type="InterPro" id="IPR002110">
    <property type="entry name" value="Ankyrin_rpt"/>
</dbReference>
<gene>
    <name evidence="3" type="ORF">GALL_362650</name>
</gene>
<organism evidence="3">
    <name type="scientific">mine drainage metagenome</name>
    <dbReference type="NCBI Taxonomy" id="410659"/>
    <lineage>
        <taxon>unclassified sequences</taxon>
        <taxon>metagenomes</taxon>
        <taxon>ecological metagenomes</taxon>
    </lineage>
</organism>
<comment type="caution">
    <text evidence="3">The sequence shown here is derived from an EMBL/GenBank/DDBJ whole genome shotgun (WGS) entry which is preliminary data.</text>
</comment>
<dbReference type="PROSITE" id="PS50297">
    <property type="entry name" value="ANK_REP_REGION"/>
    <property type="match status" value="3"/>
</dbReference>
<dbReference type="Gene3D" id="1.25.40.20">
    <property type="entry name" value="Ankyrin repeat-containing domain"/>
    <property type="match status" value="3"/>
</dbReference>
<evidence type="ECO:0000313" key="3">
    <source>
        <dbReference type="EMBL" id="OIQ81957.1"/>
    </source>
</evidence>
<name>A0A1J5R1B8_9ZZZZ</name>
<dbReference type="PRINTS" id="PR01415">
    <property type="entry name" value="ANKYRIN"/>
</dbReference>
<evidence type="ECO:0000256" key="2">
    <source>
        <dbReference type="ARBA" id="ARBA00023043"/>
    </source>
</evidence>
<dbReference type="Pfam" id="PF12796">
    <property type="entry name" value="Ank_2"/>
    <property type="match status" value="2"/>
</dbReference>
<accession>A0A1J5R1B8</accession>
<dbReference type="PROSITE" id="PS50088">
    <property type="entry name" value="ANK_REPEAT"/>
    <property type="match status" value="3"/>
</dbReference>
<dbReference type="AlphaFoldDB" id="A0A1J5R1B8"/>
<protein>
    <submittedName>
        <fullName evidence="3">Ankyrin repeat protein</fullName>
    </submittedName>
</protein>